<evidence type="ECO:0000313" key="5">
    <source>
        <dbReference type="RefSeq" id="XP_016983415.1"/>
    </source>
</evidence>
<dbReference type="InterPro" id="IPR000210">
    <property type="entry name" value="BTB/POZ_dom"/>
</dbReference>
<evidence type="ECO:0000256" key="1">
    <source>
        <dbReference type="SAM" id="MobiDB-lite"/>
    </source>
</evidence>
<keyword evidence="4" id="KW-1185">Reference proteome</keyword>
<name>A0A6P4EZ41_DRORH</name>
<evidence type="ECO:0000313" key="4">
    <source>
        <dbReference type="Proteomes" id="UP001652680"/>
    </source>
</evidence>
<evidence type="ECO:0000259" key="2">
    <source>
        <dbReference type="SMART" id="SM00875"/>
    </source>
</evidence>
<proteinExistence type="predicted"/>
<dbReference type="OrthoDB" id="6350321at2759"/>
<protein>
    <submittedName>
        <fullName evidence="5">Actin-binding protein IPP-like isoform X1</fullName>
    </submittedName>
</protein>
<reference evidence="5" key="2">
    <citation type="submission" date="2025-04" db="UniProtKB">
        <authorList>
            <consortium name="RefSeq"/>
        </authorList>
    </citation>
    <scope>IDENTIFICATION</scope>
</reference>
<dbReference type="EnsemblMetazoa" id="XM_017127926.1">
    <property type="protein sequence ID" value="XP_016983415.1"/>
    <property type="gene ID" value="LOC108047645"/>
</dbReference>
<dbReference type="Proteomes" id="UP001652680">
    <property type="component" value="Unassembled WGS sequence"/>
</dbReference>
<feature type="compositionally biased region" description="Basic and acidic residues" evidence="1">
    <location>
        <begin position="7"/>
        <end position="35"/>
    </location>
</feature>
<sequence length="437" mass="50526">MSESEEEKQKEDEISDEKLEKKDFGKMTIEDKSTESNEFSESSDLFIYQTQKQLFEIPFQLENPLTFNESKTDRNGRRSPKISINQLVMNLDPEKSVGRAFDKLWMESSGPPRISFAELLVNMFRKNARPNLIVMVEQNQFHCYAMVLQVLSSFFRRPKLSHSHIFHLPSSMISARAFVAMYRWSLEPSNTLSLNQLMEVFRAARFFGCQELIDNCWRGIDAASCVPDQAVCIYMCSKAIGLHLEEGLLTRLSSIFLQFVASQEFLLVGADTVRRLLGLSSLAVNTEMEVFLAGILWLDYQWPQRKNHALDIMEAVRFHLLPFVSLLSVIKQLDGPPVLHLVTGAPIIRQRALQAIKDIHKSPEKFHRRGEKNGRTWIYDSRAPYHHGFSCRQIQCLDFDSFVHYLQWLQTAGSKHWLSLRTIDDPEVKCCPFQHRS</sequence>
<accession>A0A6P4EZ41</accession>
<dbReference type="InterPro" id="IPR011705">
    <property type="entry name" value="BACK"/>
</dbReference>
<feature type="region of interest" description="Disordered" evidence="1">
    <location>
        <begin position="1"/>
        <end position="40"/>
    </location>
</feature>
<gene>
    <name evidence="5" type="primary">LOC108047645</name>
    <name evidence="3" type="synonym">108047645</name>
</gene>
<organism evidence="5">
    <name type="scientific">Drosophila rhopaloa</name>
    <name type="common">Fruit fly</name>
    <dbReference type="NCBI Taxonomy" id="1041015"/>
    <lineage>
        <taxon>Eukaryota</taxon>
        <taxon>Metazoa</taxon>
        <taxon>Ecdysozoa</taxon>
        <taxon>Arthropoda</taxon>
        <taxon>Hexapoda</taxon>
        <taxon>Insecta</taxon>
        <taxon>Pterygota</taxon>
        <taxon>Neoptera</taxon>
        <taxon>Endopterygota</taxon>
        <taxon>Diptera</taxon>
        <taxon>Brachycera</taxon>
        <taxon>Muscomorpha</taxon>
        <taxon>Ephydroidea</taxon>
        <taxon>Drosophilidae</taxon>
        <taxon>Drosophila</taxon>
        <taxon>Sophophora</taxon>
    </lineage>
</organism>
<dbReference type="Pfam" id="PF07707">
    <property type="entry name" value="BACK"/>
    <property type="match status" value="1"/>
</dbReference>
<feature type="domain" description="BACK" evidence="2">
    <location>
        <begin position="232"/>
        <end position="331"/>
    </location>
</feature>
<dbReference type="InterPro" id="IPR011333">
    <property type="entry name" value="SKP1/BTB/POZ_sf"/>
</dbReference>
<dbReference type="SUPFAM" id="SSF54695">
    <property type="entry name" value="POZ domain"/>
    <property type="match status" value="1"/>
</dbReference>
<dbReference type="PANTHER" id="PTHR22667">
    <property type="entry name" value="AT01380P-RELATED"/>
    <property type="match status" value="1"/>
</dbReference>
<dbReference type="RefSeq" id="XP_016983415.1">
    <property type="nucleotide sequence ID" value="XM_017127926.1"/>
</dbReference>
<dbReference type="GeneID" id="108047645"/>
<dbReference type="SMART" id="SM00875">
    <property type="entry name" value="BACK"/>
    <property type="match status" value="1"/>
</dbReference>
<dbReference type="Pfam" id="PF15881">
    <property type="entry name" value="DUF4734"/>
    <property type="match status" value="1"/>
</dbReference>
<dbReference type="InterPro" id="IPR031750">
    <property type="entry name" value="DUF4734"/>
</dbReference>
<reference evidence="3" key="3">
    <citation type="submission" date="2025-05" db="UniProtKB">
        <authorList>
            <consortium name="EnsemblMetazoa"/>
        </authorList>
    </citation>
    <scope>IDENTIFICATION</scope>
</reference>
<dbReference type="Gene3D" id="3.30.710.10">
    <property type="entry name" value="Potassium Channel Kv1.1, Chain A"/>
    <property type="match status" value="1"/>
</dbReference>
<dbReference type="Gene3D" id="1.25.40.420">
    <property type="match status" value="1"/>
</dbReference>
<reference evidence="4" key="1">
    <citation type="journal article" date="2021" name="Elife">
        <title>Highly contiguous assemblies of 101 drosophilid genomes.</title>
        <authorList>
            <person name="Kim B.Y."/>
            <person name="Wang J.R."/>
            <person name="Miller D.E."/>
            <person name="Barmina O."/>
            <person name="Delaney E."/>
            <person name="Thompson A."/>
            <person name="Comeault A.A."/>
            <person name="Peede D."/>
            <person name="D'Agostino E.R."/>
            <person name="Pelaez J."/>
            <person name="Aguilar J.M."/>
            <person name="Haji D."/>
            <person name="Matsunaga T."/>
            <person name="Armstrong E.E."/>
            <person name="Zych M."/>
            <person name="Ogawa Y."/>
            <person name="Stamenkovic-Radak M."/>
            <person name="Jelic M."/>
            <person name="Veselinovic M.S."/>
            <person name="Tanaskovic M."/>
            <person name="Eric P."/>
            <person name="Gao J.J."/>
            <person name="Katoh T.K."/>
            <person name="Toda M.J."/>
            <person name="Watabe H."/>
            <person name="Watada M."/>
            <person name="Davis J.S."/>
            <person name="Moyle L.C."/>
            <person name="Manoli G."/>
            <person name="Bertolini E."/>
            <person name="Kostal V."/>
            <person name="Hawley R.S."/>
            <person name="Takahashi A."/>
            <person name="Jones C.D."/>
            <person name="Price D.K."/>
            <person name="Whiteman N."/>
            <person name="Kopp A."/>
            <person name="Matute D.R."/>
            <person name="Petrov D.A."/>
        </authorList>
    </citation>
    <scope>NUCLEOTIDE SEQUENCE [LARGE SCALE GENOMIC DNA]</scope>
</reference>
<evidence type="ECO:0000313" key="3">
    <source>
        <dbReference type="EnsemblMetazoa" id="XP_016983415.1"/>
    </source>
</evidence>
<dbReference type="AlphaFoldDB" id="A0A6P4EZ41"/>
<dbReference type="Pfam" id="PF00651">
    <property type="entry name" value="BTB"/>
    <property type="match status" value="1"/>
</dbReference>
<dbReference type="PANTHER" id="PTHR22667:SF0">
    <property type="entry name" value="AT01380P-RELATED"/>
    <property type="match status" value="1"/>
</dbReference>